<dbReference type="InterPro" id="IPR012341">
    <property type="entry name" value="6hp_glycosidase-like_sf"/>
</dbReference>
<dbReference type="Gene3D" id="2.60.120.200">
    <property type="match status" value="1"/>
</dbReference>
<proteinExistence type="predicted"/>
<dbReference type="Pfam" id="PF13385">
    <property type="entry name" value="Laminin_G_3"/>
    <property type="match status" value="1"/>
</dbReference>
<accession>A0ABV7YIG3</accession>
<dbReference type="InterPro" id="IPR013320">
    <property type="entry name" value="ConA-like_dom_sf"/>
</dbReference>
<dbReference type="SUPFAM" id="SSF49899">
    <property type="entry name" value="Concanavalin A-like lectins/glucanases"/>
    <property type="match status" value="1"/>
</dbReference>
<evidence type="ECO:0000259" key="5">
    <source>
        <dbReference type="SMART" id="SM00560"/>
    </source>
</evidence>
<feature type="compositionally biased region" description="Low complexity" evidence="3">
    <location>
        <begin position="953"/>
        <end position="965"/>
    </location>
</feature>
<keyword evidence="2" id="KW-1015">Disulfide bond</keyword>
<feature type="chain" id="PRO_5046320233" evidence="4">
    <location>
        <begin position="21"/>
        <end position="1146"/>
    </location>
</feature>
<feature type="domain" description="LamG-like jellyroll fold" evidence="5">
    <location>
        <begin position="1000"/>
        <end position="1130"/>
    </location>
</feature>
<dbReference type="Proteomes" id="UP001595699">
    <property type="component" value="Unassembled WGS sequence"/>
</dbReference>
<gene>
    <name evidence="6" type="ORF">ACFOUW_28205</name>
</gene>
<feature type="region of interest" description="Disordered" evidence="3">
    <location>
        <begin position="933"/>
        <end position="970"/>
    </location>
</feature>
<reference evidence="7" key="1">
    <citation type="journal article" date="2019" name="Int. J. Syst. Evol. Microbiol.">
        <title>The Global Catalogue of Microorganisms (GCM) 10K type strain sequencing project: providing services to taxonomists for standard genome sequencing and annotation.</title>
        <authorList>
            <consortium name="The Broad Institute Genomics Platform"/>
            <consortium name="The Broad Institute Genome Sequencing Center for Infectious Disease"/>
            <person name="Wu L."/>
            <person name="Ma J."/>
        </authorList>
    </citation>
    <scope>NUCLEOTIDE SEQUENCE [LARGE SCALE GENOMIC DNA]</scope>
    <source>
        <strain evidence="7">CGMCC 4.7241</strain>
    </source>
</reference>
<dbReference type="EMBL" id="JBHRZH010000033">
    <property type="protein sequence ID" value="MFC3764752.1"/>
    <property type="molecule type" value="Genomic_DNA"/>
</dbReference>
<evidence type="ECO:0000256" key="3">
    <source>
        <dbReference type="SAM" id="MobiDB-lite"/>
    </source>
</evidence>
<comment type="caution">
    <text evidence="6">The sequence shown here is derived from an EMBL/GenBank/DDBJ whole genome shotgun (WGS) entry which is preliminary data.</text>
</comment>
<feature type="compositionally biased region" description="Polar residues" evidence="3">
    <location>
        <begin position="941"/>
        <end position="952"/>
    </location>
</feature>
<evidence type="ECO:0000256" key="2">
    <source>
        <dbReference type="ARBA" id="ARBA00023157"/>
    </source>
</evidence>
<evidence type="ECO:0000313" key="7">
    <source>
        <dbReference type="Proteomes" id="UP001595699"/>
    </source>
</evidence>
<organism evidence="6 7">
    <name type="scientific">Tenggerimyces flavus</name>
    <dbReference type="NCBI Taxonomy" id="1708749"/>
    <lineage>
        <taxon>Bacteria</taxon>
        <taxon>Bacillati</taxon>
        <taxon>Actinomycetota</taxon>
        <taxon>Actinomycetes</taxon>
        <taxon>Propionibacteriales</taxon>
        <taxon>Nocardioidaceae</taxon>
        <taxon>Tenggerimyces</taxon>
    </lineage>
</organism>
<evidence type="ECO:0000313" key="6">
    <source>
        <dbReference type="EMBL" id="MFC3764752.1"/>
    </source>
</evidence>
<dbReference type="InterPro" id="IPR008928">
    <property type="entry name" value="6-hairpin_glycosidase_sf"/>
</dbReference>
<keyword evidence="1 4" id="KW-0732">Signal</keyword>
<dbReference type="SUPFAM" id="SSF48208">
    <property type="entry name" value="Six-hairpin glycosidases"/>
    <property type="match status" value="1"/>
</dbReference>
<protein>
    <submittedName>
        <fullName evidence="6">LamG-like jellyroll fold domain-containing protein</fullName>
    </submittedName>
</protein>
<sequence>MRRVAVVVALSVLAVSAAVAQPATARTGPDGTGPAQPPLSRDYVTNVDDALWQTRDRWGEKLIAGPEGPTLENVEPLLVPANQADRVLTDSSWVYLPLTYPKPNHKAWQTGRAFALHVLDGSQILTNWSRGDLHVPRRTATFRVGGGNEIYGSDIARLQDPKLTGGHLPILATSYTDSQGVRWDREAFVTRLNGQLVSHVRFTARGNAAKQLRVGLVGSGVNTATLTGNRIASGATTYLAWSGAGATWSASTLTLPVQATAAGTTVNLVLPNTPANLGAFAVTPAAYDAAKTAIASYWNGQLAGGATVEVPEPYAMDAMRNLLIQNLVMGWQQSIGNPYEGTTNEFAFVPEVSASVQVLGEFGYATDFRTNLEEILRRGQQATFFRSWEKGFKLQSAASHYLLTGDADYVLDNLATLQSYLADFRDQRDADPNGLLAKARYASDIDDEIYGIHHQAEGWRGMRDMGIALRRMGRTTEANAFTSEANEHAASLRAAITQSQTTLPDGSIFVPISLLDEDAPAPYDQISATTLGSYWNLIIPYFLATGLWEPGSTQAKGMLKYLYNHGATFLGLTRFNLMGVDPGICYLENANQFGGSPPGYRTTGVDEQYGYSRVRFLADNEETDRLILNFYGKLAHDLTPHTFVGGEGVTVSSCPEIGEYYRTQYFPPLSANNATYLEALRLMLVREDLAADGMPTTLRLTPATPRGWLANGKRIAVTDLPTKFGPVSYEIESQLASNTVTADVTLPSRAGAAPQKVLFSLRAPAGHRLASATVNGQARPVSGDTVDLGVVTGQVAVRGTYETVAAARRDQAEPVRVDPGRKVFQPGQQVAFDVTMETLGGGVVDGSLTLASSTPGVTAPATPFALASNGKLVHPKVRVTASISATAAVGKHTLTFRTTPASGPEGTFSTTIEIARPVAEAYADLVRGDRPTGYWRLGEPSGSTSAADSSPYGTTGTVRGTATRGEPGAIAGDADRATRLTGGYVELPDVPPVTPTTVPTSFEGWFKIPKGYQQGLFEKYDAPARNGIALRMLHLRKLQFLVMNGTVIVATANGKTNVTPDEWHHVVATSNATEKRLYLDGELEAVVSAAGNPTDGVATVKLGARGDDAATRLAGSMDEVAIYDHALSAAEVKEHYLKGVLGVRLP</sequence>
<dbReference type="SMART" id="SM00560">
    <property type="entry name" value="LamGL"/>
    <property type="match status" value="1"/>
</dbReference>
<dbReference type="RefSeq" id="WP_205121598.1">
    <property type="nucleotide sequence ID" value="NZ_JAFBCM010000001.1"/>
</dbReference>
<evidence type="ECO:0000256" key="1">
    <source>
        <dbReference type="ARBA" id="ARBA00022729"/>
    </source>
</evidence>
<dbReference type="InterPro" id="IPR006558">
    <property type="entry name" value="LamG-like"/>
</dbReference>
<evidence type="ECO:0000256" key="4">
    <source>
        <dbReference type="SAM" id="SignalP"/>
    </source>
</evidence>
<name>A0ABV7YIG3_9ACTN</name>
<keyword evidence="7" id="KW-1185">Reference proteome</keyword>
<feature type="signal peptide" evidence="4">
    <location>
        <begin position="1"/>
        <end position="20"/>
    </location>
</feature>
<dbReference type="Gene3D" id="1.50.10.10">
    <property type="match status" value="1"/>
</dbReference>